<evidence type="ECO:0000256" key="3">
    <source>
        <dbReference type="ARBA" id="ARBA00022989"/>
    </source>
</evidence>
<evidence type="ECO:0000313" key="7">
    <source>
        <dbReference type="WBParaSite" id="ACAC_0000000001-mRNA-1"/>
    </source>
</evidence>
<dbReference type="STRING" id="6313.A0A0K0CSN8"/>
<dbReference type="GO" id="GO:0030001">
    <property type="term" value="P:metal ion transport"/>
    <property type="evidence" value="ECO:0007669"/>
    <property type="project" value="TreeGrafter"/>
</dbReference>
<comment type="subcellular location">
    <subcellularLocation>
        <location evidence="1">Membrane</location>
        <topology evidence="1">Multi-pass membrane protein</topology>
    </subcellularLocation>
</comment>
<name>A0A0K0CSN8_ANGCA</name>
<keyword evidence="2" id="KW-0812">Transmembrane</keyword>
<evidence type="ECO:0000259" key="5">
    <source>
        <dbReference type="Pfam" id="PF25508"/>
    </source>
</evidence>
<reference evidence="6" key="1">
    <citation type="submission" date="2012-09" db="EMBL/GenBank/DDBJ databases">
        <authorList>
            <person name="Martin A.A."/>
        </authorList>
    </citation>
    <scope>NUCLEOTIDE SEQUENCE</scope>
</reference>
<keyword evidence="6" id="KW-1185">Reference proteome</keyword>
<dbReference type="GO" id="GO:0005261">
    <property type="term" value="F:monoatomic cation channel activity"/>
    <property type="evidence" value="ECO:0007669"/>
    <property type="project" value="TreeGrafter"/>
</dbReference>
<keyword evidence="4" id="KW-0472">Membrane</keyword>
<dbReference type="Proteomes" id="UP000035642">
    <property type="component" value="Unassembled WGS sequence"/>
</dbReference>
<feature type="domain" description="TRPM-like" evidence="5">
    <location>
        <begin position="123"/>
        <end position="316"/>
    </location>
</feature>
<dbReference type="AlphaFoldDB" id="A0A0K0CSN8"/>
<keyword evidence="3" id="KW-1133">Transmembrane helix</keyword>
<evidence type="ECO:0000256" key="4">
    <source>
        <dbReference type="ARBA" id="ARBA00023136"/>
    </source>
</evidence>
<protein>
    <submittedName>
        <fullName evidence="7">ANK_REP_REGION domain-containing protein</fullName>
    </submittedName>
</protein>
<reference evidence="7" key="2">
    <citation type="submission" date="2017-02" db="UniProtKB">
        <authorList>
            <consortium name="WormBaseParasite"/>
        </authorList>
    </citation>
    <scope>IDENTIFICATION</scope>
</reference>
<evidence type="ECO:0000256" key="2">
    <source>
        <dbReference type="ARBA" id="ARBA00022692"/>
    </source>
</evidence>
<dbReference type="Pfam" id="PF25508">
    <property type="entry name" value="TRPM2"/>
    <property type="match status" value="1"/>
</dbReference>
<dbReference type="InterPro" id="IPR050927">
    <property type="entry name" value="TRPM"/>
</dbReference>
<organism evidence="6 7">
    <name type="scientific">Angiostrongylus cantonensis</name>
    <name type="common">Rat lungworm</name>
    <dbReference type="NCBI Taxonomy" id="6313"/>
    <lineage>
        <taxon>Eukaryota</taxon>
        <taxon>Metazoa</taxon>
        <taxon>Ecdysozoa</taxon>
        <taxon>Nematoda</taxon>
        <taxon>Chromadorea</taxon>
        <taxon>Rhabditida</taxon>
        <taxon>Rhabditina</taxon>
        <taxon>Rhabditomorpha</taxon>
        <taxon>Strongyloidea</taxon>
        <taxon>Metastrongylidae</taxon>
        <taxon>Angiostrongylus</taxon>
    </lineage>
</organism>
<dbReference type="PANTHER" id="PTHR13800">
    <property type="entry name" value="TRANSIENT RECEPTOR POTENTIAL CATION CHANNEL, SUBFAMILY M, MEMBER 6"/>
    <property type="match status" value="1"/>
</dbReference>
<accession>A0A0K0CSN8</accession>
<dbReference type="GO" id="GO:0005886">
    <property type="term" value="C:plasma membrane"/>
    <property type="evidence" value="ECO:0007669"/>
    <property type="project" value="TreeGrafter"/>
</dbReference>
<dbReference type="WBParaSite" id="ACAC_0000000001-mRNA-1">
    <property type="protein sequence ID" value="ACAC_0000000001-mRNA-1"/>
    <property type="gene ID" value="ACAC_0000000001"/>
</dbReference>
<sequence>MAHLTSGKCHYCQRFLHKAIVDIILSLRSFPDEVREELLSLISTVFPENPRTPQQILDIITECAKKTDLASTTLTVFRYGEDRTEDVDHAILTAVLKRQNLSLPEQLSLTLLWNRVDVARSCLFSGGRHWPVCELHSAMKDALRLNRVDFVECLLENGVSMKKFLTIATLEQLYNLDDDAQHNVRFLVEHSSPTSYMTLPDIGLIIEKLMGNAYKHYYTSRLFKNNYEKFRKKAQLSRLSSFHIRLVAKPSPRRPKSADWANTLQCDDDALPDFAYPFNDLILWAVLTRRPEMARCMWLHGEDAMAKSLVAASIVQVNHLGLIDRNASFKNLLPRGGGLPIDTDRLYKAIARIAEEDYLEVEVAQQLREYCEYV</sequence>
<evidence type="ECO:0000313" key="6">
    <source>
        <dbReference type="Proteomes" id="UP000035642"/>
    </source>
</evidence>
<evidence type="ECO:0000256" key="1">
    <source>
        <dbReference type="ARBA" id="ARBA00004141"/>
    </source>
</evidence>
<dbReference type="PANTHER" id="PTHR13800:SF1">
    <property type="entry name" value="TRANSIENT RECEPTOR POTENTIAL CATION CHANNEL TRPM"/>
    <property type="match status" value="1"/>
</dbReference>
<proteinExistence type="predicted"/>
<dbReference type="InterPro" id="IPR057366">
    <property type="entry name" value="TRPM-like"/>
</dbReference>